<evidence type="ECO:0000256" key="1">
    <source>
        <dbReference type="ARBA" id="ARBA00007613"/>
    </source>
</evidence>
<dbReference type="Proteomes" id="UP001617669">
    <property type="component" value="Unassembled WGS sequence"/>
</dbReference>
<keyword evidence="2" id="KW-1134">Transmembrane beta strand</keyword>
<evidence type="ECO:0000256" key="2">
    <source>
        <dbReference type="RuleBase" id="RU362097"/>
    </source>
</evidence>
<protein>
    <submittedName>
        <fullName evidence="3">TolC family protein</fullName>
    </submittedName>
</protein>
<feature type="signal peptide" evidence="2">
    <location>
        <begin position="1"/>
        <end position="24"/>
    </location>
</feature>
<comment type="similarity">
    <text evidence="1 2">Belongs to the outer membrane factor (OMF) (TC 1.B.17) family.</text>
</comment>
<dbReference type="InterPro" id="IPR003423">
    <property type="entry name" value="OMP_efflux"/>
</dbReference>
<dbReference type="InterPro" id="IPR010131">
    <property type="entry name" value="MdtP/NodT-like"/>
</dbReference>
<reference evidence="3 4" key="1">
    <citation type="submission" date="2024-11" db="EMBL/GenBank/DDBJ databases">
        <authorList>
            <person name="Kaparullina E.N."/>
            <person name="Delegan Y.A."/>
            <person name="Doronina N.V."/>
        </authorList>
    </citation>
    <scope>NUCLEOTIDE SEQUENCE [LARGE SCALE GENOMIC DNA]</scope>
    <source>
        <strain evidence="3 4">7sh_L</strain>
    </source>
</reference>
<keyword evidence="4" id="KW-1185">Reference proteome</keyword>
<dbReference type="NCBIfam" id="TIGR01845">
    <property type="entry name" value="outer_NodT"/>
    <property type="match status" value="1"/>
</dbReference>
<dbReference type="RefSeq" id="WP_400881285.1">
    <property type="nucleotide sequence ID" value="NZ_JBIWXY010000001.1"/>
</dbReference>
<keyword evidence="2" id="KW-0812">Transmembrane</keyword>
<dbReference type="EMBL" id="JBIWXY010000001">
    <property type="protein sequence ID" value="MFJ5446163.1"/>
    <property type="molecule type" value="Genomic_DNA"/>
</dbReference>
<keyword evidence="2" id="KW-0472">Membrane</keyword>
<feature type="chain" id="PRO_5045006196" evidence="2">
    <location>
        <begin position="25"/>
        <end position="479"/>
    </location>
</feature>
<comment type="subcellular location">
    <subcellularLocation>
        <location evidence="2">Cell membrane</location>
        <topology evidence="2">Lipid-anchor</topology>
    </subcellularLocation>
</comment>
<evidence type="ECO:0000313" key="4">
    <source>
        <dbReference type="Proteomes" id="UP001617669"/>
    </source>
</evidence>
<dbReference type="SUPFAM" id="SSF56954">
    <property type="entry name" value="Outer membrane efflux proteins (OEP)"/>
    <property type="match status" value="1"/>
</dbReference>
<dbReference type="PROSITE" id="PS51257">
    <property type="entry name" value="PROKAR_LIPOPROTEIN"/>
    <property type="match status" value="1"/>
</dbReference>
<dbReference type="PANTHER" id="PTHR30203">
    <property type="entry name" value="OUTER MEMBRANE CATION EFFLUX PROTEIN"/>
    <property type="match status" value="1"/>
</dbReference>
<name>A0ABW8GML7_9PROT</name>
<evidence type="ECO:0000313" key="3">
    <source>
        <dbReference type="EMBL" id="MFJ5446163.1"/>
    </source>
</evidence>
<dbReference type="PANTHER" id="PTHR30203:SF30">
    <property type="entry name" value="OUTER MEMBRANE PROTEIN-RELATED"/>
    <property type="match status" value="1"/>
</dbReference>
<gene>
    <name evidence="3" type="ORF">ACIKP9_07975</name>
</gene>
<dbReference type="Gene3D" id="1.20.1600.10">
    <property type="entry name" value="Outer membrane efflux proteins (OEP)"/>
    <property type="match status" value="1"/>
</dbReference>
<organism evidence="3 4">
    <name type="scientific">Methylobacillus methanolivorans</name>
    <dbReference type="NCBI Taxonomy" id="1848927"/>
    <lineage>
        <taxon>Bacteria</taxon>
        <taxon>Pseudomonadati</taxon>
        <taxon>Pseudomonadota</taxon>
        <taxon>Betaproteobacteria</taxon>
        <taxon>Nitrosomonadales</taxon>
        <taxon>Methylophilaceae</taxon>
        <taxon>Methylobacillus</taxon>
    </lineage>
</organism>
<keyword evidence="2" id="KW-0564">Palmitate</keyword>
<keyword evidence="2" id="KW-0732">Signal</keyword>
<keyword evidence="2" id="KW-0449">Lipoprotein</keyword>
<comment type="caution">
    <text evidence="3">The sequence shown here is derived from an EMBL/GenBank/DDBJ whole genome shotgun (WGS) entry which is preliminary data.</text>
</comment>
<dbReference type="Gene3D" id="2.20.200.10">
    <property type="entry name" value="Outer membrane efflux proteins (OEP)"/>
    <property type="match status" value="1"/>
</dbReference>
<proteinExistence type="inferred from homology"/>
<accession>A0ABW8GML7</accession>
<dbReference type="Pfam" id="PF02321">
    <property type="entry name" value="OEP"/>
    <property type="match status" value="2"/>
</dbReference>
<sequence>MMTKNKAIQLAVLGALALMMQACAIPTITKKEPQVALPEHYSTSDASTSSAASVNWKEFFEDQHLATLIDTAIANNKEINILMQRISVAENEILARKGEYLPSVGIGAAAETEKTARYTRNGAIEEGLDIKEGKHFPKYFGNYQFGLVASWELDVWKKLRNATKVATMEYMATVEGKHFLVTNLVAEVANSYYELLALDNELDNLDKNIEIQQHALDVVRELQQYARTTSLAVKRFEAEVNKNQSQRYEVKQKIVETENRINFLLGRTPQPIARSSAGFMNIKPKMLDAGIPSQLLENRPDIRQAQLELEAAKLNIEVAKANFYPSFSLKAGLGFQAFNPRYLLNMPESIAGSFGSDLIAPLINRNAIIATYKNASAEQIKAAFEYEQTIINAYGEVATQLSNLDNLDKNYQLKNNQVDTLTSSIEISNQLFKSARADYMEVLLTQRDALEAKMDLIETKQKQISAMINLYRALGGGWQ</sequence>